<accession>A0ABT3Z607</accession>
<evidence type="ECO:0000313" key="2">
    <source>
        <dbReference type="EMBL" id="MCY0147206.1"/>
    </source>
</evidence>
<keyword evidence="3" id="KW-1185">Reference proteome</keyword>
<dbReference type="PROSITE" id="PS50532">
    <property type="entry name" value="HTH_IS408"/>
    <property type="match status" value="1"/>
</dbReference>
<dbReference type="RefSeq" id="WP_267652814.1">
    <property type="nucleotide sequence ID" value="NZ_JAOVZR010000001.1"/>
</dbReference>
<protein>
    <recommendedName>
        <fullName evidence="1">HTH IS408-type domain-containing protein</fullName>
    </recommendedName>
</protein>
<reference evidence="2" key="1">
    <citation type="submission" date="2022-10" db="EMBL/GenBank/DDBJ databases">
        <title>Hoeflea sp. G2-23, isolated from marine algae.</title>
        <authorList>
            <person name="Kristyanto S."/>
            <person name="Kim J.M."/>
            <person name="Jeon C.O."/>
        </authorList>
    </citation>
    <scope>NUCLEOTIDE SEQUENCE</scope>
    <source>
        <strain evidence="2">G2-23</strain>
    </source>
</reference>
<evidence type="ECO:0000259" key="1">
    <source>
        <dbReference type="PROSITE" id="PS50532"/>
    </source>
</evidence>
<dbReference type="InterPro" id="IPR017895">
    <property type="entry name" value="HTH_IS408/IS1162_type"/>
</dbReference>
<sequence length="169" mass="19326">MRKIREALRLRADGFSGRQVAQSLCVARATISEYFRRADLEGLSWPLSADLSDADLENRLFPVCPGDVRRAVPQPVWAHVHAELRRKGVTLSLLWEEYRGVHHDGYGYSRYCELYTRWEGKLSPVMRQRHPAGERLFVDYAGPTVDVVCPKTGEVRTVACPHQVVRFDC</sequence>
<evidence type="ECO:0000313" key="3">
    <source>
        <dbReference type="Proteomes" id="UP001073227"/>
    </source>
</evidence>
<organism evidence="2 3">
    <name type="scientific">Hoeflea algicola</name>
    <dbReference type="NCBI Taxonomy" id="2983763"/>
    <lineage>
        <taxon>Bacteria</taxon>
        <taxon>Pseudomonadati</taxon>
        <taxon>Pseudomonadota</taxon>
        <taxon>Alphaproteobacteria</taxon>
        <taxon>Hyphomicrobiales</taxon>
        <taxon>Rhizobiaceae</taxon>
        <taxon>Hoeflea</taxon>
    </lineage>
</organism>
<dbReference type="EMBL" id="JAOVZR010000001">
    <property type="protein sequence ID" value="MCY0147206.1"/>
    <property type="molecule type" value="Genomic_DNA"/>
</dbReference>
<dbReference type="Proteomes" id="UP001073227">
    <property type="component" value="Unassembled WGS sequence"/>
</dbReference>
<proteinExistence type="predicted"/>
<feature type="domain" description="HTH IS408-type" evidence="1">
    <location>
        <begin position="4"/>
        <end position="84"/>
    </location>
</feature>
<comment type="caution">
    <text evidence="2">The sequence shown here is derived from an EMBL/GenBank/DDBJ whole genome shotgun (WGS) entry which is preliminary data.</text>
</comment>
<gene>
    <name evidence="2" type="ORF">OEG84_05630</name>
</gene>
<name>A0ABT3Z607_9HYPH</name>